<evidence type="ECO:0000313" key="5">
    <source>
        <dbReference type="EMBL" id="CYY00353.1"/>
    </source>
</evidence>
<dbReference type="EMBL" id="FIGH01000021">
    <property type="protein sequence ID" value="CYU93114.1"/>
    <property type="molecule type" value="Genomic_DNA"/>
</dbReference>
<evidence type="ECO:0000313" key="7">
    <source>
        <dbReference type="Proteomes" id="UP000072353"/>
    </source>
</evidence>
<reference evidence="6 7" key="1">
    <citation type="submission" date="2016-02" db="EMBL/GenBank/DDBJ databases">
        <authorList>
            <consortium name="Pathogen Informatics"/>
        </authorList>
    </citation>
    <scope>NUCLEOTIDE SEQUENCE [LARGE SCALE GENOMIC DNA]</scope>
    <source>
        <strain evidence="1 10">LSS30</strain>
        <strain evidence="2 8">LSS48</strain>
        <strain evidence="4 9">LSS78</strain>
        <strain evidence="3 6">LSS95</strain>
        <strain evidence="5 7">SS975</strain>
    </source>
</reference>
<organism evidence="2 8">
    <name type="scientific">Streptococcus suis</name>
    <dbReference type="NCBI Taxonomy" id="1307"/>
    <lineage>
        <taxon>Bacteria</taxon>
        <taxon>Bacillati</taxon>
        <taxon>Bacillota</taxon>
        <taxon>Bacilli</taxon>
        <taxon>Lactobacillales</taxon>
        <taxon>Streptococcaceae</taxon>
        <taxon>Streptococcus</taxon>
    </lineage>
</organism>
<evidence type="ECO:0000313" key="9">
    <source>
        <dbReference type="Proteomes" id="UP000074356"/>
    </source>
</evidence>
<dbReference type="EMBL" id="FILL01000049">
    <property type="protein sequence ID" value="CYY00353.1"/>
    <property type="molecule type" value="Genomic_DNA"/>
</dbReference>
<protein>
    <submittedName>
        <fullName evidence="2">Uncharacterized protein conserved in bacteria</fullName>
    </submittedName>
</protein>
<proteinExistence type="predicted"/>
<sequence length="100" mass="11531">MSRELLPLGSVVYLEGGTEKIMVVGRGIIFNDSETNEEVFTDYMGCIFPTGINPNNTLFFNVENIDRVVFKGLSDEDEKRFLEVYSEWETKLTVRKKEIK</sequence>
<dbReference type="RefSeq" id="WP_024400084.1">
    <property type="nucleotide sequence ID" value="NZ_CECY01000034.1"/>
</dbReference>
<gene>
    <name evidence="1" type="ORF">ERS132392_02288</name>
    <name evidence="2" type="ORF">ERS132410_02257</name>
    <name evidence="4" type="ORF">ERS132440_02116</name>
    <name evidence="3" type="ORF">ERS132457_00998</name>
    <name evidence="5" type="ORF">ERS132521_02281</name>
</gene>
<dbReference type="Proteomes" id="UP000074356">
    <property type="component" value="Unassembled WGS sequence"/>
</dbReference>
<dbReference type="EMBL" id="FIIB01000033">
    <property type="protein sequence ID" value="CYV91180.1"/>
    <property type="molecule type" value="Genomic_DNA"/>
</dbReference>
<evidence type="ECO:0000313" key="10">
    <source>
        <dbReference type="Proteomes" id="UP000074664"/>
    </source>
</evidence>
<dbReference type="EMBL" id="FIIR01000008">
    <property type="protein sequence ID" value="CYV81761.1"/>
    <property type="molecule type" value="Genomic_DNA"/>
</dbReference>
<dbReference type="InterPro" id="IPR025233">
    <property type="entry name" value="DUF4176"/>
</dbReference>
<dbReference type="EMBL" id="FIGO01000028">
    <property type="protein sequence ID" value="CYV19899.1"/>
    <property type="molecule type" value="Genomic_DNA"/>
</dbReference>
<evidence type="ECO:0000313" key="3">
    <source>
        <dbReference type="EMBL" id="CYV81761.1"/>
    </source>
</evidence>
<dbReference type="Proteomes" id="UP000074664">
    <property type="component" value="Unassembled WGS sequence"/>
</dbReference>
<evidence type="ECO:0000313" key="4">
    <source>
        <dbReference type="EMBL" id="CYV91180.1"/>
    </source>
</evidence>
<accession>A0A0Z8I6T1</accession>
<evidence type="ECO:0000313" key="6">
    <source>
        <dbReference type="Proteomes" id="UP000069831"/>
    </source>
</evidence>
<dbReference type="Pfam" id="PF13780">
    <property type="entry name" value="DUF4176"/>
    <property type="match status" value="1"/>
</dbReference>
<dbReference type="Proteomes" id="UP000073485">
    <property type="component" value="Unassembled WGS sequence"/>
</dbReference>
<name>A0A0Z8I6T1_STRSU</name>
<dbReference type="AlphaFoldDB" id="A0A0Z8I6T1"/>
<evidence type="ECO:0000313" key="1">
    <source>
        <dbReference type="EMBL" id="CYU93114.1"/>
    </source>
</evidence>
<dbReference type="Proteomes" id="UP000072353">
    <property type="component" value="Unassembled WGS sequence"/>
</dbReference>
<dbReference type="Proteomes" id="UP000069831">
    <property type="component" value="Unassembled WGS sequence"/>
</dbReference>
<evidence type="ECO:0000313" key="8">
    <source>
        <dbReference type="Proteomes" id="UP000073485"/>
    </source>
</evidence>
<evidence type="ECO:0000313" key="2">
    <source>
        <dbReference type="EMBL" id="CYV19899.1"/>
    </source>
</evidence>